<keyword evidence="2" id="KW-1185">Reference proteome</keyword>
<evidence type="ECO:0000313" key="1">
    <source>
        <dbReference type="EnsemblPlants" id="PGSC0003DMT400089445"/>
    </source>
</evidence>
<accession>M1DI64</accession>
<name>M1DI64_SOLTU</name>
<dbReference type="Gramene" id="PGSC0003DMT400089445">
    <property type="protein sequence ID" value="PGSC0003DMT400089445"/>
    <property type="gene ID" value="PGSC0003DMG400039016"/>
</dbReference>
<dbReference type="InParanoid" id="M1DI64"/>
<dbReference type="EnsemblPlants" id="PGSC0003DMT400089445">
    <property type="protein sequence ID" value="PGSC0003DMT400089445"/>
    <property type="gene ID" value="PGSC0003DMG400039016"/>
</dbReference>
<dbReference type="HOGENOM" id="CLU_1963475_0_0_1"/>
<organism evidence="1 2">
    <name type="scientific">Solanum tuberosum</name>
    <name type="common">Potato</name>
    <dbReference type="NCBI Taxonomy" id="4113"/>
    <lineage>
        <taxon>Eukaryota</taxon>
        <taxon>Viridiplantae</taxon>
        <taxon>Streptophyta</taxon>
        <taxon>Embryophyta</taxon>
        <taxon>Tracheophyta</taxon>
        <taxon>Spermatophyta</taxon>
        <taxon>Magnoliopsida</taxon>
        <taxon>eudicotyledons</taxon>
        <taxon>Gunneridae</taxon>
        <taxon>Pentapetalae</taxon>
        <taxon>asterids</taxon>
        <taxon>lamiids</taxon>
        <taxon>Solanales</taxon>
        <taxon>Solanaceae</taxon>
        <taxon>Solanoideae</taxon>
        <taxon>Solaneae</taxon>
        <taxon>Solanum</taxon>
    </lineage>
</organism>
<dbReference type="PANTHER" id="PTHR33180">
    <property type="entry name" value="PHOTOSYSTEM II CP43 REACTION CENTER PROTEIN"/>
    <property type="match status" value="1"/>
</dbReference>
<dbReference type="AlphaFoldDB" id="M1DI64"/>
<sequence>MAPRITQMHQPLKVKIEESSGRLGKLTAHSMSLRFGSLTSSGSENEEVEGSETPVYTLVPEGELVKRKCLELRSRAAQDPLSLPPAPKAAGLRTILEEKRLSTDGVVEKYPTIWETLWYHMFQQFTKP</sequence>
<reference evidence="2" key="1">
    <citation type="journal article" date="2011" name="Nature">
        <title>Genome sequence and analysis of the tuber crop potato.</title>
        <authorList>
            <consortium name="The Potato Genome Sequencing Consortium"/>
        </authorList>
    </citation>
    <scope>NUCLEOTIDE SEQUENCE [LARGE SCALE GENOMIC DNA]</scope>
    <source>
        <strain evidence="2">cv. DM1-3 516 R44</strain>
    </source>
</reference>
<dbReference type="Proteomes" id="UP000011115">
    <property type="component" value="Unassembled WGS sequence"/>
</dbReference>
<protein>
    <submittedName>
        <fullName evidence="1">Uncharacterized protein</fullName>
    </submittedName>
</protein>
<dbReference type="PaxDb" id="4113-PGSC0003DMT400089445"/>
<evidence type="ECO:0000313" key="2">
    <source>
        <dbReference type="Proteomes" id="UP000011115"/>
    </source>
</evidence>
<proteinExistence type="predicted"/>
<reference evidence="1" key="2">
    <citation type="submission" date="2015-06" db="UniProtKB">
        <authorList>
            <consortium name="EnsemblPlants"/>
        </authorList>
    </citation>
    <scope>IDENTIFICATION</scope>
    <source>
        <strain evidence="1">DM1-3 516 R44</strain>
    </source>
</reference>
<dbReference type="PANTHER" id="PTHR33180:SF31">
    <property type="entry name" value="POLYPROTEIN PROTEIN"/>
    <property type="match status" value="1"/>
</dbReference>